<evidence type="ECO:0000256" key="1">
    <source>
        <dbReference type="SAM" id="MobiDB-lite"/>
    </source>
</evidence>
<dbReference type="eggNOG" id="ENOG502TB3A">
    <property type="taxonomic scope" value="Eukaryota"/>
</dbReference>
<feature type="region of interest" description="Disordered" evidence="1">
    <location>
        <begin position="84"/>
        <end position="105"/>
    </location>
</feature>
<feature type="compositionally biased region" description="Basic and acidic residues" evidence="1">
    <location>
        <begin position="294"/>
        <end position="305"/>
    </location>
</feature>
<proteinExistence type="predicted"/>
<reference evidence="2 3" key="1">
    <citation type="journal article" date="2012" name="Genome Biol.">
        <title>Genome and low-iron response of an oceanic diatom adapted to chronic iron limitation.</title>
        <authorList>
            <person name="Lommer M."/>
            <person name="Specht M."/>
            <person name="Roy A.S."/>
            <person name="Kraemer L."/>
            <person name="Andreson R."/>
            <person name="Gutowska M.A."/>
            <person name="Wolf J."/>
            <person name="Bergner S.V."/>
            <person name="Schilhabel M.B."/>
            <person name="Klostermeier U.C."/>
            <person name="Beiko R.G."/>
            <person name="Rosenstiel P."/>
            <person name="Hippler M."/>
            <person name="Laroche J."/>
        </authorList>
    </citation>
    <scope>NUCLEOTIDE SEQUENCE [LARGE SCALE GENOMIC DNA]</scope>
    <source>
        <strain evidence="2 3">CCMP1005</strain>
    </source>
</reference>
<feature type="region of interest" description="Disordered" evidence="1">
    <location>
        <begin position="279"/>
        <end position="305"/>
    </location>
</feature>
<organism evidence="2 3">
    <name type="scientific">Thalassiosira oceanica</name>
    <name type="common">Marine diatom</name>
    <dbReference type="NCBI Taxonomy" id="159749"/>
    <lineage>
        <taxon>Eukaryota</taxon>
        <taxon>Sar</taxon>
        <taxon>Stramenopiles</taxon>
        <taxon>Ochrophyta</taxon>
        <taxon>Bacillariophyta</taxon>
        <taxon>Coscinodiscophyceae</taxon>
        <taxon>Thalassiosirophycidae</taxon>
        <taxon>Thalassiosirales</taxon>
        <taxon>Thalassiosiraceae</taxon>
        <taxon>Thalassiosira</taxon>
    </lineage>
</organism>
<dbReference type="OrthoDB" id="46615at2759"/>
<dbReference type="Proteomes" id="UP000266841">
    <property type="component" value="Unassembled WGS sequence"/>
</dbReference>
<name>K0SCE5_THAOC</name>
<accession>K0SCE5</accession>
<dbReference type="EMBL" id="AGNL01018041">
    <property type="protein sequence ID" value="EJK63733.1"/>
    <property type="molecule type" value="Genomic_DNA"/>
</dbReference>
<keyword evidence="3" id="KW-1185">Reference proteome</keyword>
<evidence type="ECO:0000313" key="2">
    <source>
        <dbReference type="EMBL" id="EJK63733.1"/>
    </source>
</evidence>
<evidence type="ECO:0000313" key="3">
    <source>
        <dbReference type="Proteomes" id="UP000266841"/>
    </source>
</evidence>
<sequence>MNPVDRFFLVRGSSLTVATTTASHSGGGSGSFRQGETAWRSWRDVGDDSLSFSDSASDDDCVQDSLDSFNLVSIDPSPPIIAPVSDANNSESVETDLPTTIEGPLSPWRNSKSKERIIKMLKSPTSDIHLHLPATYGPNNWQDVNFGLLQRLYADGRYTSGNFRENVKRILIHFRNSTGPFEPAEDAVEKWYTSPNNVSKAYALLFALMMKDESMRSLNSMSDIEIWRSHDEFQKYEFDKFKVYITNMKKLTRRRKEVIAEEQSAYDSDVRIVELSEDSGRGYPKWNTHPASDLLHEDETSGREE</sequence>
<gene>
    <name evidence="2" type="ORF">THAOC_15593</name>
</gene>
<dbReference type="AlphaFoldDB" id="K0SCE5"/>
<protein>
    <submittedName>
        <fullName evidence="2">Uncharacterized protein</fullName>
    </submittedName>
</protein>
<comment type="caution">
    <text evidence="2">The sequence shown here is derived from an EMBL/GenBank/DDBJ whole genome shotgun (WGS) entry which is preliminary data.</text>
</comment>